<dbReference type="EMBL" id="JAPQKO010000003">
    <property type="protein sequence ID" value="KAJ5172142.1"/>
    <property type="molecule type" value="Genomic_DNA"/>
</dbReference>
<proteinExistence type="inferred from homology"/>
<evidence type="ECO:0000259" key="3">
    <source>
        <dbReference type="Pfam" id="PF01073"/>
    </source>
</evidence>
<dbReference type="Proteomes" id="UP001146351">
    <property type="component" value="Unassembled WGS sequence"/>
</dbReference>
<keyword evidence="2" id="KW-0560">Oxidoreductase</keyword>
<feature type="domain" description="3-beta hydroxysteroid dehydrogenase/isomerase" evidence="3">
    <location>
        <begin position="69"/>
        <end position="352"/>
    </location>
</feature>
<dbReference type="InterPro" id="IPR050177">
    <property type="entry name" value="Lipid_A_modif_metabolic_enz"/>
</dbReference>
<comment type="caution">
    <text evidence="4">The sequence shown here is derived from an EMBL/GenBank/DDBJ whole genome shotgun (WGS) entry which is preliminary data.</text>
</comment>
<evidence type="ECO:0000256" key="2">
    <source>
        <dbReference type="ARBA" id="ARBA00023002"/>
    </source>
</evidence>
<dbReference type="GO" id="GO:0006694">
    <property type="term" value="P:steroid biosynthetic process"/>
    <property type="evidence" value="ECO:0007669"/>
    <property type="project" value="InterPro"/>
</dbReference>
<gene>
    <name evidence="4" type="ORF">N7492_004735</name>
</gene>
<reference evidence="4" key="1">
    <citation type="submission" date="2022-11" db="EMBL/GenBank/DDBJ databases">
        <authorList>
            <person name="Petersen C."/>
        </authorList>
    </citation>
    <scope>NUCLEOTIDE SEQUENCE</scope>
    <source>
        <strain evidence="4">IBT 21917</strain>
    </source>
</reference>
<dbReference type="Gene3D" id="3.40.50.720">
    <property type="entry name" value="NAD(P)-binding Rossmann-like Domain"/>
    <property type="match status" value="1"/>
</dbReference>
<organism evidence="4 5">
    <name type="scientific">Penicillium capsulatum</name>
    <dbReference type="NCBI Taxonomy" id="69766"/>
    <lineage>
        <taxon>Eukaryota</taxon>
        <taxon>Fungi</taxon>
        <taxon>Dikarya</taxon>
        <taxon>Ascomycota</taxon>
        <taxon>Pezizomycotina</taxon>
        <taxon>Eurotiomycetes</taxon>
        <taxon>Eurotiomycetidae</taxon>
        <taxon>Eurotiales</taxon>
        <taxon>Aspergillaceae</taxon>
        <taxon>Penicillium</taxon>
    </lineage>
</organism>
<dbReference type="InterPro" id="IPR002225">
    <property type="entry name" value="3Beta_OHSteriod_DH/Estase"/>
</dbReference>
<dbReference type="PANTHER" id="PTHR43245">
    <property type="entry name" value="BIFUNCTIONAL POLYMYXIN RESISTANCE PROTEIN ARNA"/>
    <property type="match status" value="1"/>
</dbReference>
<dbReference type="AlphaFoldDB" id="A0A9W9IEG5"/>
<protein>
    <recommendedName>
        <fullName evidence="3">3-beta hydroxysteroid dehydrogenase/isomerase domain-containing protein</fullName>
    </recommendedName>
</protein>
<dbReference type="GO" id="GO:0016616">
    <property type="term" value="F:oxidoreductase activity, acting on the CH-OH group of donors, NAD or NADP as acceptor"/>
    <property type="evidence" value="ECO:0007669"/>
    <property type="project" value="InterPro"/>
</dbReference>
<dbReference type="SUPFAM" id="SSF51735">
    <property type="entry name" value="NAD(P)-binding Rossmann-fold domains"/>
    <property type="match status" value="1"/>
</dbReference>
<dbReference type="InterPro" id="IPR036291">
    <property type="entry name" value="NAD(P)-bd_dom_sf"/>
</dbReference>
<dbReference type="Pfam" id="PF01073">
    <property type="entry name" value="3Beta_HSD"/>
    <property type="match status" value="1"/>
</dbReference>
<dbReference type="PANTHER" id="PTHR43245:SF51">
    <property type="entry name" value="SHORT CHAIN DEHYDROGENASE_REDUCTASE FAMILY 42E, MEMBER 2"/>
    <property type="match status" value="1"/>
</dbReference>
<comment type="similarity">
    <text evidence="1">Belongs to the 3-beta-HSD family.</text>
</comment>
<evidence type="ECO:0000256" key="1">
    <source>
        <dbReference type="ARBA" id="ARBA00009219"/>
    </source>
</evidence>
<reference evidence="4" key="2">
    <citation type="journal article" date="2023" name="IMA Fungus">
        <title>Comparative genomic study of the Penicillium genus elucidates a diverse pangenome and 15 lateral gene transfer events.</title>
        <authorList>
            <person name="Petersen C."/>
            <person name="Sorensen T."/>
            <person name="Nielsen M.R."/>
            <person name="Sondergaard T.E."/>
            <person name="Sorensen J.L."/>
            <person name="Fitzpatrick D.A."/>
            <person name="Frisvad J.C."/>
            <person name="Nielsen K.L."/>
        </authorList>
    </citation>
    <scope>NUCLEOTIDE SEQUENCE</scope>
    <source>
        <strain evidence="4">IBT 21917</strain>
    </source>
</reference>
<evidence type="ECO:0000313" key="5">
    <source>
        <dbReference type="Proteomes" id="UP001146351"/>
    </source>
</evidence>
<sequence>MVWIILGALLPLGLYLYHVNWAMKQTPPEFRQSPSRWTVDQIQAAYKKSRDNPVDVSQSIPPKQSRRYVVVGGAGLVGNWIVTHLLMRGEEPSAIRILDLLSPTQNILDRGVQWAKTDITDDLAVTTAFLKPWPASVSHLPLTVYHTAALIRPADRLECFMPASTKVNVDGTRNVLNAARNAGATCFIATSSGSVSLHSPTFWIPPWEKLPRRAVQVLREDAHIPQRHGDFFGNYPLTKIEAERMVRSAHDPKSNFRTGCIRPGNGVYGIGSDASTTVTGLYLRRGVTATWIQHVVQSFVNAENVSIAHLLYEQRLIEQTPSTSTLPDTGGQAFVVTDPNPPISFGDIYLLLTTVVTTPISFPVFQPIGLLLLAYAVEIYTFLQFKYLHWLLPPLKGDLAQLQPSLFAISDVFCVADDERARKAPEEGGLGYRAPITTIEGLCRQCIDWNQKAEAKRVSVAKNIGPVAITEDGIDVNLVAPPRNL</sequence>
<dbReference type="OrthoDB" id="10058185at2759"/>
<keyword evidence="5" id="KW-1185">Reference proteome</keyword>
<name>A0A9W9IEG5_9EURO</name>
<evidence type="ECO:0000313" key="4">
    <source>
        <dbReference type="EMBL" id="KAJ5172142.1"/>
    </source>
</evidence>
<accession>A0A9W9IEG5</accession>